<evidence type="ECO:0000313" key="3">
    <source>
        <dbReference type="Proteomes" id="UP001056384"/>
    </source>
</evidence>
<reference evidence="2" key="1">
    <citation type="submission" date="2022-06" db="EMBL/GenBank/DDBJ databases">
        <title>Complete genome sequences of two strains of the flax pathogen Septoria linicola.</title>
        <authorList>
            <person name="Lapalu N."/>
            <person name="Simon A."/>
            <person name="Demenou B."/>
            <person name="Paumier D."/>
            <person name="Guillot M.-P."/>
            <person name="Gout L."/>
            <person name="Valade R."/>
        </authorList>
    </citation>
    <scope>NUCLEOTIDE SEQUENCE</scope>
    <source>
        <strain evidence="2">SE15195</strain>
    </source>
</reference>
<evidence type="ECO:0000313" key="2">
    <source>
        <dbReference type="EMBL" id="USW51219.1"/>
    </source>
</evidence>
<feature type="region of interest" description="Disordered" evidence="1">
    <location>
        <begin position="70"/>
        <end position="111"/>
    </location>
</feature>
<keyword evidence="3" id="KW-1185">Reference proteome</keyword>
<gene>
    <name evidence="2" type="ORF">Slin15195_G045380</name>
</gene>
<dbReference type="Proteomes" id="UP001056384">
    <property type="component" value="Chromosome 3"/>
</dbReference>
<name>A0A9Q9AN76_9PEZI</name>
<evidence type="ECO:0000256" key="1">
    <source>
        <dbReference type="SAM" id="MobiDB-lite"/>
    </source>
</evidence>
<feature type="compositionally biased region" description="Basic and acidic residues" evidence="1">
    <location>
        <begin position="78"/>
        <end position="95"/>
    </location>
</feature>
<proteinExistence type="predicted"/>
<organism evidence="2 3">
    <name type="scientific">Septoria linicola</name>
    <dbReference type="NCBI Taxonomy" id="215465"/>
    <lineage>
        <taxon>Eukaryota</taxon>
        <taxon>Fungi</taxon>
        <taxon>Dikarya</taxon>
        <taxon>Ascomycota</taxon>
        <taxon>Pezizomycotina</taxon>
        <taxon>Dothideomycetes</taxon>
        <taxon>Dothideomycetidae</taxon>
        <taxon>Mycosphaerellales</taxon>
        <taxon>Mycosphaerellaceae</taxon>
        <taxon>Septoria</taxon>
    </lineage>
</organism>
<sequence length="254" mass="28981">MDLLRMHIRAALPALFYRQQPNGADKFSTIKTSAMCLIDISFDNLMRGPESRAAQCLTESTVASNILQAGAESAPHSSDGDQEARRAREASEHWDRRRGRCPRYGQPGDQQALYSDEVAFADNELDSDSDGENEDFVRYAVPRLLDIQERREFARRQQHDELREQGRHHARELAENWNHQGALARAYGDEDDDDPQGMRSTTVDLSSFRIDGQAEGLALRMTPEWLSAARRVLYDYTNQHKDTIRDPGKFKKGR</sequence>
<dbReference type="OrthoDB" id="10666756at2759"/>
<dbReference type="AlphaFoldDB" id="A0A9Q9AN76"/>
<accession>A0A9Q9AN76</accession>
<dbReference type="EMBL" id="CP099420">
    <property type="protein sequence ID" value="USW51219.1"/>
    <property type="molecule type" value="Genomic_DNA"/>
</dbReference>
<protein>
    <submittedName>
        <fullName evidence="2">Uncharacterized protein</fullName>
    </submittedName>
</protein>